<dbReference type="PANTHER" id="PTHR45431:SF3">
    <property type="entry name" value="RHODANESE-LIKE DOMAIN-CONTAINING PROTEIN 15, CHLOROPLASTIC"/>
    <property type="match status" value="1"/>
</dbReference>
<dbReference type="CDD" id="cd00158">
    <property type="entry name" value="RHOD"/>
    <property type="match status" value="1"/>
</dbReference>
<dbReference type="PANTHER" id="PTHR45431">
    <property type="entry name" value="RHODANESE-LIKE DOMAIN-CONTAINING PROTEIN 15, CHLOROPLASTIC"/>
    <property type="match status" value="1"/>
</dbReference>
<dbReference type="SUPFAM" id="SSF52821">
    <property type="entry name" value="Rhodanese/Cell cycle control phosphatase"/>
    <property type="match status" value="1"/>
</dbReference>
<organism evidence="2 3">
    <name type="scientific">Kitasatospora phosalacinea</name>
    <dbReference type="NCBI Taxonomy" id="2065"/>
    <lineage>
        <taxon>Bacteria</taxon>
        <taxon>Bacillati</taxon>
        <taxon>Actinomycetota</taxon>
        <taxon>Actinomycetes</taxon>
        <taxon>Kitasatosporales</taxon>
        <taxon>Streptomycetaceae</taxon>
        <taxon>Kitasatospora</taxon>
    </lineage>
</organism>
<evidence type="ECO:0000313" key="2">
    <source>
        <dbReference type="EMBL" id="GLW71840.1"/>
    </source>
</evidence>
<dbReference type="Pfam" id="PF11127">
    <property type="entry name" value="YgaP-like_TM"/>
    <property type="match status" value="1"/>
</dbReference>
<dbReference type="InterPro" id="IPR036873">
    <property type="entry name" value="Rhodanese-like_dom_sf"/>
</dbReference>
<dbReference type="InterPro" id="IPR001763">
    <property type="entry name" value="Rhodanese-like_dom"/>
</dbReference>
<dbReference type="Proteomes" id="UP001165041">
    <property type="component" value="Unassembled WGS sequence"/>
</dbReference>
<dbReference type="SMART" id="SM00450">
    <property type="entry name" value="RHOD"/>
    <property type="match status" value="1"/>
</dbReference>
<dbReference type="Pfam" id="PF00581">
    <property type="entry name" value="Rhodanese"/>
    <property type="match status" value="1"/>
</dbReference>
<dbReference type="GO" id="GO:0004792">
    <property type="term" value="F:thiosulfate-cyanide sulfurtransferase activity"/>
    <property type="evidence" value="ECO:0007669"/>
    <property type="project" value="InterPro"/>
</dbReference>
<evidence type="ECO:0000313" key="3">
    <source>
        <dbReference type="Proteomes" id="UP001165041"/>
    </source>
</evidence>
<dbReference type="InterPro" id="IPR052367">
    <property type="entry name" value="Thiosulfate_ST/Rhodanese-like"/>
</dbReference>
<accession>A0A9W6V484</accession>
<dbReference type="PROSITE" id="PS50206">
    <property type="entry name" value="RHODANESE_3"/>
    <property type="match status" value="1"/>
</dbReference>
<protein>
    <submittedName>
        <fullName evidence="2">Transporter</fullName>
    </submittedName>
</protein>
<comment type="caution">
    <text evidence="2">The sequence shown here is derived from an EMBL/GenBank/DDBJ whole genome shotgun (WGS) entry which is preliminary data.</text>
</comment>
<proteinExistence type="predicted"/>
<sequence length="218" mass="22644">MSRFLRFPARPARTRRGLPLPKGSTRSMTTPLTVEQLQPRLHELTVIDVRSPGEFAGGHIPGAHNVPLDQLAQALPVLRAAAERGELAVVCASGARALNACEQLSSAGVQALLVDGGTSAWAANGGALNRVPGQKVRWAMDRQVRLVAGSLVLAGVVADVAVPGLRWVSAAVGGGLLFSAVSNTCTMGSLLGKLPYNRPRNSGAAFEATLTALRDGGK</sequence>
<dbReference type="InterPro" id="IPR021309">
    <property type="entry name" value="YgaP-like_TM"/>
</dbReference>
<dbReference type="InterPro" id="IPR001307">
    <property type="entry name" value="Thiosulphate_STrfase_CS"/>
</dbReference>
<name>A0A9W6V484_9ACTN</name>
<dbReference type="AlphaFoldDB" id="A0A9W6V484"/>
<dbReference type="Gene3D" id="6.10.140.1340">
    <property type="match status" value="1"/>
</dbReference>
<gene>
    <name evidence="2" type="ORF">Kpho02_41390</name>
</gene>
<evidence type="ECO:0000259" key="1">
    <source>
        <dbReference type="PROSITE" id="PS50206"/>
    </source>
</evidence>
<feature type="domain" description="Rhodanese" evidence="1">
    <location>
        <begin position="40"/>
        <end position="130"/>
    </location>
</feature>
<reference evidence="2" key="1">
    <citation type="submission" date="2023-02" db="EMBL/GenBank/DDBJ databases">
        <title>Kitasatospora phosalacinea NBRC 14627.</title>
        <authorList>
            <person name="Ichikawa N."/>
            <person name="Sato H."/>
            <person name="Tonouchi N."/>
        </authorList>
    </citation>
    <scope>NUCLEOTIDE SEQUENCE</scope>
    <source>
        <strain evidence="2">NBRC 14627</strain>
    </source>
</reference>
<dbReference type="PROSITE" id="PS00380">
    <property type="entry name" value="RHODANESE_1"/>
    <property type="match status" value="1"/>
</dbReference>
<dbReference type="Gene3D" id="3.40.250.10">
    <property type="entry name" value="Rhodanese-like domain"/>
    <property type="match status" value="1"/>
</dbReference>
<dbReference type="EMBL" id="BSSA01000014">
    <property type="protein sequence ID" value="GLW71840.1"/>
    <property type="molecule type" value="Genomic_DNA"/>
</dbReference>